<evidence type="ECO:0000313" key="3">
    <source>
        <dbReference type="Proteomes" id="UP001063228"/>
    </source>
</evidence>
<reference evidence="2" key="1">
    <citation type="submission" date="2021-08" db="EMBL/GenBank/DDBJ databases">
        <title>Complete genome sequence of Pseudomonas phytophila.</title>
        <authorList>
            <person name="Weir B.S."/>
            <person name="Templeton M.D."/>
            <person name="Arshed S."/>
            <person name="Andersen M.T."/>
            <person name="Jayaraman J."/>
        </authorList>
    </citation>
    <scope>NUCLEOTIDE SEQUENCE</scope>
    <source>
        <strain evidence="2">ICMP 23753</strain>
    </source>
</reference>
<dbReference type="RefSeq" id="WP_164706249.1">
    <property type="nucleotide sequence ID" value="NZ_CP081201.1"/>
</dbReference>
<protein>
    <submittedName>
        <fullName evidence="2">Uncharacterized protein</fullName>
    </submittedName>
</protein>
<gene>
    <name evidence="2" type="ORF">K3169_08885</name>
</gene>
<sequence length="54" mass="5957">MGAFFSTLLPILAGMLLLCIGYSYQERNSGVFMIWLGMIGILGTVVFKILEKLS</sequence>
<feature type="transmembrane region" description="Helical" evidence="1">
    <location>
        <begin position="7"/>
        <end position="24"/>
    </location>
</feature>
<keyword evidence="1" id="KW-0472">Membrane</keyword>
<keyword evidence="1" id="KW-1133">Transmembrane helix</keyword>
<name>A0ABY6FJ91_9PSED</name>
<keyword evidence="1" id="KW-0812">Transmembrane</keyword>
<feature type="transmembrane region" description="Helical" evidence="1">
    <location>
        <begin position="30"/>
        <end position="50"/>
    </location>
</feature>
<organism evidence="2 3">
    <name type="scientific">Pseudomonas phytophila</name>
    <dbReference type="NCBI Taxonomy" id="2867264"/>
    <lineage>
        <taxon>Bacteria</taxon>
        <taxon>Pseudomonadati</taxon>
        <taxon>Pseudomonadota</taxon>
        <taxon>Gammaproteobacteria</taxon>
        <taxon>Pseudomonadales</taxon>
        <taxon>Pseudomonadaceae</taxon>
        <taxon>Pseudomonas</taxon>
    </lineage>
</organism>
<keyword evidence="3" id="KW-1185">Reference proteome</keyword>
<proteinExistence type="predicted"/>
<dbReference type="EMBL" id="CP081201">
    <property type="protein sequence ID" value="UXZ97976.1"/>
    <property type="molecule type" value="Genomic_DNA"/>
</dbReference>
<accession>A0ABY6FJ91</accession>
<evidence type="ECO:0000313" key="2">
    <source>
        <dbReference type="EMBL" id="UXZ97976.1"/>
    </source>
</evidence>
<dbReference type="Proteomes" id="UP001063228">
    <property type="component" value="Chromosome"/>
</dbReference>
<evidence type="ECO:0000256" key="1">
    <source>
        <dbReference type="SAM" id="Phobius"/>
    </source>
</evidence>